<protein>
    <submittedName>
        <fullName evidence="1">Uncharacterized protein</fullName>
    </submittedName>
</protein>
<organism evidence="1 2">
    <name type="scientific">Candidatus Jettenia ecosi</name>
    <dbReference type="NCBI Taxonomy" id="2494326"/>
    <lineage>
        <taxon>Bacteria</taxon>
        <taxon>Pseudomonadati</taxon>
        <taxon>Planctomycetota</taxon>
        <taxon>Candidatus Brocadiia</taxon>
        <taxon>Candidatus Brocadiales</taxon>
        <taxon>Candidatus Brocadiaceae</taxon>
        <taxon>Candidatus Jettenia</taxon>
    </lineage>
</organism>
<dbReference type="AlphaFoldDB" id="A0A533Q6X8"/>
<dbReference type="EMBL" id="SULG01000110">
    <property type="protein sequence ID" value="TLD40315.1"/>
    <property type="molecule type" value="Genomic_DNA"/>
</dbReference>
<evidence type="ECO:0000313" key="2">
    <source>
        <dbReference type="Proteomes" id="UP000319783"/>
    </source>
</evidence>
<gene>
    <name evidence="1" type="ORF">JETT_3415</name>
</gene>
<reference evidence="1 2" key="1">
    <citation type="submission" date="2019-04" db="EMBL/GenBank/DDBJ databases">
        <title>Genome of a novel bacterium Candidatus Jettenia ecosi reconstructed from metagenome of an anammox bioreactor.</title>
        <authorList>
            <person name="Mardanov A.V."/>
            <person name="Beletsky A.V."/>
            <person name="Ravin N.V."/>
            <person name="Botchkova E.A."/>
            <person name="Litti Y.V."/>
            <person name="Nozhevnikova A.N."/>
        </authorList>
    </citation>
    <scope>NUCLEOTIDE SEQUENCE [LARGE SCALE GENOMIC DNA]</scope>
    <source>
        <strain evidence="1">J2</strain>
    </source>
</reference>
<dbReference type="Proteomes" id="UP000319783">
    <property type="component" value="Unassembled WGS sequence"/>
</dbReference>
<comment type="caution">
    <text evidence="1">The sequence shown here is derived from an EMBL/GenBank/DDBJ whole genome shotgun (WGS) entry which is preliminary data.</text>
</comment>
<proteinExistence type="predicted"/>
<sequence>MHKTLINTYLQGKEKNSTITIGIFYSLSDLLLVEKNERNTHDASI</sequence>
<evidence type="ECO:0000313" key="1">
    <source>
        <dbReference type="EMBL" id="TLD40315.1"/>
    </source>
</evidence>
<accession>A0A533Q6X8</accession>
<name>A0A533Q6X8_9BACT</name>